<protein>
    <submittedName>
        <fullName evidence="1">Nuclear transport factor 2 family protein</fullName>
    </submittedName>
</protein>
<gene>
    <name evidence="1" type="ORF">EAH81_01025</name>
</gene>
<comment type="caution">
    <text evidence="1">The sequence shown here is derived from an EMBL/GenBank/DDBJ whole genome shotgun (WGS) entry which is preliminary data.</text>
</comment>
<name>A0A502F5J9_9FLAO</name>
<dbReference type="AlphaFoldDB" id="A0A502F5J9"/>
<evidence type="ECO:0000313" key="1">
    <source>
        <dbReference type="EMBL" id="TPG45217.1"/>
    </source>
</evidence>
<dbReference type="Gene3D" id="3.10.450.50">
    <property type="match status" value="1"/>
</dbReference>
<dbReference type="InterPro" id="IPR032710">
    <property type="entry name" value="NTF2-like_dom_sf"/>
</dbReference>
<accession>A0A502F5J9</accession>
<keyword evidence="2" id="KW-1185">Reference proteome</keyword>
<dbReference type="Proteomes" id="UP000319700">
    <property type="component" value="Unassembled WGS sequence"/>
</dbReference>
<reference evidence="1 2" key="1">
    <citation type="journal article" date="2019" name="Environ. Microbiol.">
        <title>Species interactions and distinct microbial communities in high Arctic permafrost affected cryosols are associated with the CH4 and CO2 gas fluxes.</title>
        <authorList>
            <person name="Altshuler I."/>
            <person name="Hamel J."/>
            <person name="Turney S."/>
            <person name="Magnuson E."/>
            <person name="Levesque R."/>
            <person name="Greer C."/>
            <person name="Whyte L.G."/>
        </authorList>
    </citation>
    <scope>NUCLEOTIDE SEQUENCE [LARGE SCALE GENOMIC DNA]</scope>
    <source>
        <strain evidence="1 2">42</strain>
    </source>
</reference>
<proteinExistence type="predicted"/>
<dbReference type="EMBL" id="RCZH01000001">
    <property type="protein sequence ID" value="TPG45217.1"/>
    <property type="molecule type" value="Genomic_DNA"/>
</dbReference>
<sequence length="104" mass="12374">MPKLETIEQFIAMVESNAHDKAIEKFYTIDANEKNTLAKVKSLVSKCIHPYFINGDSVVIQWFFRFEWKDGRVSEIEEIAYQNWEGELIKKEKFFYDPKQFTTL</sequence>
<dbReference type="SUPFAM" id="SSF54427">
    <property type="entry name" value="NTF2-like"/>
    <property type="match status" value="1"/>
</dbReference>
<organism evidence="1 2">
    <name type="scientific">Flavobacterium pectinovorum</name>
    <dbReference type="NCBI Taxonomy" id="29533"/>
    <lineage>
        <taxon>Bacteria</taxon>
        <taxon>Pseudomonadati</taxon>
        <taxon>Bacteroidota</taxon>
        <taxon>Flavobacteriia</taxon>
        <taxon>Flavobacteriales</taxon>
        <taxon>Flavobacteriaceae</taxon>
        <taxon>Flavobacterium</taxon>
    </lineage>
</organism>
<dbReference type="OrthoDB" id="336094at2"/>
<evidence type="ECO:0000313" key="2">
    <source>
        <dbReference type="Proteomes" id="UP000319700"/>
    </source>
</evidence>
<dbReference type="RefSeq" id="WP_140502783.1">
    <property type="nucleotide sequence ID" value="NZ_RCZH01000001.1"/>
</dbReference>